<reference evidence="3 4" key="1">
    <citation type="journal article" date="2018" name="Nat. Ecol. Evol.">
        <title>Shark genomes provide insights into elasmobranch evolution and the origin of vertebrates.</title>
        <authorList>
            <person name="Hara Y"/>
            <person name="Yamaguchi K"/>
            <person name="Onimaru K"/>
            <person name="Kadota M"/>
            <person name="Koyanagi M"/>
            <person name="Keeley SD"/>
            <person name="Tatsumi K"/>
            <person name="Tanaka K"/>
            <person name="Motone F"/>
            <person name="Kageyama Y"/>
            <person name="Nozu R"/>
            <person name="Adachi N"/>
            <person name="Nishimura O"/>
            <person name="Nakagawa R"/>
            <person name="Tanegashima C"/>
            <person name="Kiyatake I"/>
            <person name="Matsumoto R"/>
            <person name="Murakumo K"/>
            <person name="Nishida K"/>
            <person name="Terakita A"/>
            <person name="Kuratani S"/>
            <person name="Sato K"/>
            <person name="Hyodo S Kuraku.S."/>
        </authorList>
    </citation>
    <scope>NUCLEOTIDE SEQUENCE [LARGE SCALE GENOMIC DNA]</scope>
</reference>
<sequence length="276" mass="30378">MKRLLRSRKSRHGLSQGPGDLPSSPKDFFPMMASNNQGWPEEFGFHLSGNGPCYILSVQEGSSAHVAGLQPGDQILEIEGQDVSSLSSDTIINLARHCKTVPPSIGVVSRIEQIDLLPAADGRFGFNLSGDSPLQIEDCLPDSPAAELGLKSGDYIMEVNGIPVKNYEVAAAMIKANHGKPLKLGVLCSGKRQKRISSSIREYVQNADAIHQERKSQALEFNKKIEAMLGEQPEVKEKLYTLLKQYAAERKVDYLAYALPMILCSEEQQQLIDDIR</sequence>
<dbReference type="InterPro" id="IPR051425">
    <property type="entry name" value="Formin_Homology"/>
</dbReference>
<dbReference type="Proteomes" id="UP000287033">
    <property type="component" value="Unassembled WGS sequence"/>
</dbReference>
<dbReference type="Pfam" id="PF00595">
    <property type="entry name" value="PDZ"/>
    <property type="match status" value="1"/>
</dbReference>
<feature type="compositionally biased region" description="Basic residues" evidence="1">
    <location>
        <begin position="1"/>
        <end position="12"/>
    </location>
</feature>
<dbReference type="InterPro" id="IPR041489">
    <property type="entry name" value="PDZ_6"/>
</dbReference>
<accession>A0A401SB49</accession>
<dbReference type="PANTHER" id="PTHR45725">
    <property type="entry name" value="FORMIN HOMOLOGY 2 FAMILY MEMBER"/>
    <property type="match status" value="1"/>
</dbReference>
<feature type="region of interest" description="Disordered" evidence="1">
    <location>
        <begin position="1"/>
        <end position="26"/>
    </location>
</feature>
<evidence type="ECO:0000313" key="3">
    <source>
        <dbReference type="EMBL" id="GCC27631.1"/>
    </source>
</evidence>
<dbReference type="OrthoDB" id="410721at2759"/>
<dbReference type="SUPFAM" id="SSF50156">
    <property type="entry name" value="PDZ domain-like"/>
    <property type="match status" value="2"/>
</dbReference>
<proteinExistence type="predicted"/>
<organism evidence="3 4">
    <name type="scientific">Chiloscyllium punctatum</name>
    <name type="common">Brownbanded bambooshark</name>
    <name type="synonym">Hemiscyllium punctatum</name>
    <dbReference type="NCBI Taxonomy" id="137246"/>
    <lineage>
        <taxon>Eukaryota</taxon>
        <taxon>Metazoa</taxon>
        <taxon>Chordata</taxon>
        <taxon>Craniata</taxon>
        <taxon>Vertebrata</taxon>
        <taxon>Chondrichthyes</taxon>
        <taxon>Elasmobranchii</taxon>
        <taxon>Galeomorphii</taxon>
        <taxon>Galeoidea</taxon>
        <taxon>Orectolobiformes</taxon>
        <taxon>Hemiscylliidae</taxon>
        <taxon>Chiloscyllium</taxon>
    </lineage>
</organism>
<dbReference type="CDD" id="cd06743">
    <property type="entry name" value="PDZ1_L-delphilin-like"/>
    <property type="match status" value="1"/>
</dbReference>
<comment type="caution">
    <text evidence="3">The sequence shown here is derived from an EMBL/GenBank/DDBJ whole genome shotgun (WGS) entry which is preliminary data.</text>
</comment>
<dbReference type="PANTHER" id="PTHR45725:SF3">
    <property type="entry name" value="DELPHILIN"/>
    <property type="match status" value="1"/>
</dbReference>
<feature type="domain" description="PDZ" evidence="2">
    <location>
        <begin position="29"/>
        <end position="96"/>
    </location>
</feature>
<keyword evidence="4" id="KW-1185">Reference proteome</keyword>
<dbReference type="EMBL" id="BEZZ01000171">
    <property type="protein sequence ID" value="GCC27631.1"/>
    <property type="molecule type" value="Genomic_DNA"/>
</dbReference>
<dbReference type="Pfam" id="PF17820">
    <property type="entry name" value="PDZ_6"/>
    <property type="match status" value="1"/>
</dbReference>
<dbReference type="Gene3D" id="2.30.42.10">
    <property type="match status" value="2"/>
</dbReference>
<dbReference type="InterPro" id="IPR036034">
    <property type="entry name" value="PDZ_sf"/>
</dbReference>
<gene>
    <name evidence="3" type="ORF">chiPu_0006057</name>
</gene>
<protein>
    <recommendedName>
        <fullName evidence="2">PDZ domain-containing protein</fullName>
    </recommendedName>
</protein>
<dbReference type="PROSITE" id="PS50106">
    <property type="entry name" value="PDZ"/>
    <property type="match status" value="2"/>
</dbReference>
<dbReference type="SMART" id="SM00228">
    <property type="entry name" value="PDZ"/>
    <property type="match status" value="2"/>
</dbReference>
<evidence type="ECO:0000313" key="4">
    <source>
        <dbReference type="Proteomes" id="UP000287033"/>
    </source>
</evidence>
<evidence type="ECO:0000259" key="2">
    <source>
        <dbReference type="PROSITE" id="PS50106"/>
    </source>
</evidence>
<dbReference type="InterPro" id="IPR001478">
    <property type="entry name" value="PDZ"/>
</dbReference>
<evidence type="ECO:0000256" key="1">
    <source>
        <dbReference type="SAM" id="MobiDB-lite"/>
    </source>
</evidence>
<dbReference type="AlphaFoldDB" id="A0A401SB49"/>
<dbReference type="Gene3D" id="1.20.1160.20">
    <property type="match status" value="1"/>
</dbReference>
<dbReference type="STRING" id="137246.A0A401SB49"/>
<dbReference type="OMA" id="SNNQGWP"/>
<feature type="domain" description="PDZ" evidence="2">
    <location>
        <begin position="113"/>
        <end position="166"/>
    </location>
</feature>
<name>A0A401SB49_CHIPU</name>